<gene>
    <name evidence="5" type="ORF">MGWOODY_Smn2252</name>
</gene>
<dbReference type="SUPFAM" id="SSF46785">
    <property type="entry name" value="Winged helix' DNA-binding domain"/>
    <property type="match status" value="1"/>
</dbReference>
<keyword evidence="1" id="KW-0805">Transcription regulation</keyword>
<dbReference type="Gene3D" id="1.10.10.10">
    <property type="entry name" value="Winged helix-like DNA-binding domain superfamily/Winged helix DNA-binding domain"/>
    <property type="match status" value="1"/>
</dbReference>
<dbReference type="Pfam" id="PF01037">
    <property type="entry name" value="AsnC_trans_reg"/>
    <property type="match status" value="1"/>
</dbReference>
<dbReference type="CDD" id="cd00090">
    <property type="entry name" value="HTH_ARSR"/>
    <property type="match status" value="1"/>
</dbReference>
<dbReference type="SUPFAM" id="SSF54909">
    <property type="entry name" value="Dimeric alpha+beta barrel"/>
    <property type="match status" value="1"/>
</dbReference>
<protein>
    <submittedName>
        <fullName evidence="5">Transcriptional regulator, AsnC family</fullName>
    </submittedName>
</protein>
<dbReference type="InterPro" id="IPR011008">
    <property type="entry name" value="Dimeric_a/b-barrel"/>
</dbReference>
<dbReference type="Gene3D" id="3.30.70.920">
    <property type="match status" value="1"/>
</dbReference>
<dbReference type="EMBL" id="CZQE01000322">
    <property type="protein sequence ID" value="CUS45975.1"/>
    <property type="molecule type" value="Genomic_DNA"/>
</dbReference>
<evidence type="ECO:0000256" key="1">
    <source>
        <dbReference type="ARBA" id="ARBA00023015"/>
    </source>
</evidence>
<dbReference type="GO" id="GO:0043565">
    <property type="term" value="F:sequence-specific DNA binding"/>
    <property type="evidence" value="ECO:0007669"/>
    <property type="project" value="InterPro"/>
</dbReference>
<organism evidence="5">
    <name type="scientific">hydrothermal vent metagenome</name>
    <dbReference type="NCBI Taxonomy" id="652676"/>
    <lineage>
        <taxon>unclassified sequences</taxon>
        <taxon>metagenomes</taxon>
        <taxon>ecological metagenomes</taxon>
    </lineage>
</organism>
<evidence type="ECO:0000256" key="2">
    <source>
        <dbReference type="ARBA" id="ARBA00023125"/>
    </source>
</evidence>
<sequence length="197" mass="22206">MAGRISGDCAGNRRRCRLKCRKPAKDRYRRIMPNTDLDRFDRKLLQIVQREGDLTADVLADRIGLSASAVLRRLKRLRQDGVITANVMLVDPAKVGKPSFFIVALEIERERPELVGRLRQWMAAEGCIQEMFFVTGTADFILVVAAPDIEAYDALMSRLVAENPNVRRFTTNVALGVGKRSLAIPVNIDDEPRARRD</sequence>
<accession>A0A160TLD7</accession>
<dbReference type="InterPro" id="IPR036390">
    <property type="entry name" value="WH_DNA-bd_sf"/>
</dbReference>
<dbReference type="InterPro" id="IPR019888">
    <property type="entry name" value="Tscrpt_reg_AsnC-like"/>
</dbReference>
<dbReference type="InterPro" id="IPR011991">
    <property type="entry name" value="ArsR-like_HTH"/>
</dbReference>
<dbReference type="PROSITE" id="PS50956">
    <property type="entry name" value="HTH_ASNC_2"/>
    <property type="match status" value="1"/>
</dbReference>
<dbReference type="InterPro" id="IPR036388">
    <property type="entry name" value="WH-like_DNA-bd_sf"/>
</dbReference>
<dbReference type="InterPro" id="IPR000485">
    <property type="entry name" value="AsnC-type_HTH_dom"/>
</dbReference>
<name>A0A160TLD7_9ZZZZ</name>
<dbReference type="PANTHER" id="PTHR30154">
    <property type="entry name" value="LEUCINE-RESPONSIVE REGULATORY PROTEIN"/>
    <property type="match status" value="1"/>
</dbReference>
<dbReference type="AlphaFoldDB" id="A0A160TLD7"/>
<feature type="domain" description="HTH asnC-type" evidence="4">
    <location>
        <begin position="37"/>
        <end position="98"/>
    </location>
</feature>
<reference evidence="5" key="1">
    <citation type="submission" date="2015-10" db="EMBL/GenBank/DDBJ databases">
        <authorList>
            <person name="Gilbert D.G."/>
        </authorList>
    </citation>
    <scope>NUCLEOTIDE SEQUENCE</scope>
</reference>
<dbReference type="PRINTS" id="PR00033">
    <property type="entry name" value="HTHASNC"/>
</dbReference>
<evidence type="ECO:0000256" key="3">
    <source>
        <dbReference type="ARBA" id="ARBA00023163"/>
    </source>
</evidence>
<dbReference type="GO" id="GO:0005829">
    <property type="term" value="C:cytosol"/>
    <property type="evidence" value="ECO:0007669"/>
    <property type="project" value="TreeGrafter"/>
</dbReference>
<dbReference type="PANTHER" id="PTHR30154:SF34">
    <property type="entry name" value="TRANSCRIPTIONAL REGULATOR AZLB"/>
    <property type="match status" value="1"/>
</dbReference>
<evidence type="ECO:0000259" key="4">
    <source>
        <dbReference type="PROSITE" id="PS50956"/>
    </source>
</evidence>
<dbReference type="Pfam" id="PF13412">
    <property type="entry name" value="HTH_24"/>
    <property type="match status" value="1"/>
</dbReference>
<proteinExistence type="predicted"/>
<dbReference type="SMART" id="SM00344">
    <property type="entry name" value="HTH_ASNC"/>
    <property type="match status" value="1"/>
</dbReference>
<dbReference type="InterPro" id="IPR019887">
    <property type="entry name" value="Tscrpt_reg_AsnC/Lrp_C"/>
</dbReference>
<evidence type="ECO:0000313" key="5">
    <source>
        <dbReference type="EMBL" id="CUS45975.1"/>
    </source>
</evidence>
<keyword evidence="2" id="KW-0238">DNA-binding</keyword>
<dbReference type="GO" id="GO:0043200">
    <property type="term" value="P:response to amino acid"/>
    <property type="evidence" value="ECO:0007669"/>
    <property type="project" value="TreeGrafter"/>
</dbReference>
<keyword evidence="3" id="KW-0804">Transcription</keyword>